<accession>Q02C75</accession>
<dbReference type="PANTHER" id="PTHR42792:SF2">
    <property type="entry name" value="FLAGELLIN"/>
    <property type="match status" value="1"/>
</dbReference>
<comment type="similarity">
    <text evidence="1 3">Belongs to the bacterial flagellin family.</text>
</comment>
<dbReference type="InParanoid" id="Q02C75"/>
<proteinExistence type="inferred from homology"/>
<dbReference type="InterPro" id="IPR001492">
    <property type="entry name" value="Flagellin"/>
</dbReference>
<evidence type="ECO:0000256" key="1">
    <source>
        <dbReference type="ARBA" id="ARBA00005709"/>
    </source>
</evidence>
<gene>
    <name evidence="6" type="ordered locus">Acid_0329</name>
</gene>
<dbReference type="InterPro" id="IPR001029">
    <property type="entry name" value="Flagellin_N"/>
</dbReference>
<dbReference type="GO" id="GO:0005576">
    <property type="term" value="C:extracellular region"/>
    <property type="evidence" value="ECO:0007669"/>
    <property type="project" value="UniProtKB-SubCell"/>
</dbReference>
<dbReference type="SUPFAM" id="SSF64518">
    <property type="entry name" value="Phase 1 flagellin"/>
    <property type="match status" value="1"/>
</dbReference>
<dbReference type="STRING" id="234267.Acid_0329"/>
<feature type="domain" description="Flagellin C-terminal" evidence="5">
    <location>
        <begin position="812"/>
        <end position="894"/>
    </location>
</feature>
<keyword evidence="6" id="KW-0282">Flagellum</keyword>
<comment type="subcellular location">
    <subcellularLocation>
        <location evidence="3">Secreted</location>
    </subcellularLocation>
    <subcellularLocation>
        <location evidence="3">Bacterial flagellum</location>
    </subcellularLocation>
</comment>
<dbReference type="Gene3D" id="6.10.10.10">
    <property type="entry name" value="Flagellar export chaperone, C-terminal domain"/>
    <property type="match status" value="1"/>
</dbReference>
<comment type="function">
    <text evidence="3">Flagellin is the subunit protein which polymerizes to form the filaments of bacterial flagella.</text>
</comment>
<dbReference type="PRINTS" id="PR00207">
    <property type="entry name" value="FLAGELLIN"/>
</dbReference>
<dbReference type="EMBL" id="CP000473">
    <property type="protein sequence ID" value="ABJ81341.1"/>
    <property type="molecule type" value="Genomic_DNA"/>
</dbReference>
<dbReference type="HOGENOM" id="CLU_322852_0_0_0"/>
<dbReference type="InterPro" id="IPR046358">
    <property type="entry name" value="Flagellin_C"/>
</dbReference>
<feature type="domain" description="Flagellin N-terminal" evidence="4">
    <location>
        <begin position="5"/>
        <end position="124"/>
    </location>
</feature>
<name>Q02C75_SOLUE</name>
<dbReference type="OrthoDB" id="9796789at2"/>
<evidence type="ECO:0000259" key="5">
    <source>
        <dbReference type="Pfam" id="PF00700"/>
    </source>
</evidence>
<dbReference type="Pfam" id="PF00669">
    <property type="entry name" value="Flagellin_N"/>
    <property type="match status" value="1"/>
</dbReference>
<keyword evidence="6" id="KW-0966">Cell projection</keyword>
<dbReference type="GO" id="GO:0005198">
    <property type="term" value="F:structural molecule activity"/>
    <property type="evidence" value="ECO:0007669"/>
    <property type="project" value="UniProtKB-UniRule"/>
</dbReference>
<evidence type="ECO:0000259" key="4">
    <source>
        <dbReference type="Pfam" id="PF00669"/>
    </source>
</evidence>
<dbReference type="Gene3D" id="1.20.1330.10">
    <property type="entry name" value="f41 fragment of flagellin, N-terminal domain"/>
    <property type="match status" value="1"/>
</dbReference>
<keyword evidence="2 3" id="KW-0975">Bacterial flagellum</keyword>
<dbReference type="AlphaFoldDB" id="Q02C75"/>
<dbReference type="Gene3D" id="3.30.70.2120">
    <property type="match status" value="1"/>
</dbReference>
<keyword evidence="6" id="KW-0969">Cilium</keyword>
<evidence type="ECO:0000256" key="3">
    <source>
        <dbReference type="RuleBase" id="RU362073"/>
    </source>
</evidence>
<sequence>MSFSIQTNVNSIVAQENLRVNSNFQGQTIQRLTSGYRINSSADDAAGLSIANKFRNDTAELTQGVRNANDGVSQLQIMDGGMNNIGKMLDRLKTLATQSASDSFTGDRSVLNKEYQTLVNEIDRQSQAIGLSTGGHFAKSLMVYVGGGTNAAGVSDTLNGMVGLDLANSVVDSKALGLRTSEFKASPAVGTNLAAASNTSLANIVTANNADNGVATFELSGAGFFGLNISVVTMSSDTTATLTDKLNSAIQAAGNAGGASANALRTANIKANAVTDSSGNQQITFASSGSAFQATAGTATANAIMGNFDTTSTNPAKGASVSQSVQGAAVGAGASLNYVNLKVFVDGAERDLNVKLAATDDTDGEFQAAVRGANGYAALANLGVTATVDTTTHKLNFTGNSNQSIHVEAAGDTANTLGFGAWQQGTAVTGGTAAAPGAAQTATMTLHVDGTDYNLSVTTDASETTAADVLGKVTGDASYTALHAAGITASVDGNNHIVFSGKAGQAISVTAVGDAGNVLGYGVGSSTATASYGTITPGAALNAGSANDKATLAFSINGGDKILVSVTSTGNLGTTATALQAAIDANQQLHAAGITVGANLATISAGASTTNFRMTVESQSGTLNLGLGTGVSSSATYRAVDHAAMVSSAGSSQTGLGAMNDVFSFTGLTNKGGASGANADQQVISFGAAAADGTAKSTSITLNATNGYDVDTAIATINNGLQASGDPTLKQIVAVKETNASGTAEGIRFISSLNNFSVGVGTANNSTPEISAGMFDGTAGATARQGTTVQSGNSGAADISTKDGATQAVITLGNAVKQLGVAQAAIGKGQNQLSYAIGLAQSQISNFSAAQSQIRDADVAAEAANLTKAQVLQQASMAAMAQANSAPQAVMALLRG</sequence>
<keyword evidence="3" id="KW-0964">Secreted</keyword>
<dbReference type="InterPro" id="IPR042187">
    <property type="entry name" value="Flagellin_C_sub2"/>
</dbReference>
<evidence type="ECO:0000256" key="2">
    <source>
        <dbReference type="ARBA" id="ARBA00023143"/>
    </source>
</evidence>
<dbReference type="GO" id="GO:0009288">
    <property type="term" value="C:bacterial-type flagellum"/>
    <property type="evidence" value="ECO:0007669"/>
    <property type="project" value="UniProtKB-SubCell"/>
</dbReference>
<dbReference type="Pfam" id="PF00700">
    <property type="entry name" value="Flagellin_C"/>
    <property type="match status" value="1"/>
</dbReference>
<dbReference type="KEGG" id="sus:Acid_0329"/>
<organism evidence="6">
    <name type="scientific">Solibacter usitatus (strain Ellin6076)</name>
    <dbReference type="NCBI Taxonomy" id="234267"/>
    <lineage>
        <taxon>Bacteria</taxon>
        <taxon>Pseudomonadati</taxon>
        <taxon>Acidobacteriota</taxon>
        <taxon>Terriglobia</taxon>
        <taxon>Bryobacterales</taxon>
        <taxon>Solibacteraceae</taxon>
        <taxon>Candidatus Solibacter</taxon>
    </lineage>
</organism>
<reference evidence="6" key="1">
    <citation type="submission" date="2006-10" db="EMBL/GenBank/DDBJ databases">
        <title>Complete sequence of Solibacter usitatus Ellin6076.</title>
        <authorList>
            <consortium name="US DOE Joint Genome Institute"/>
            <person name="Copeland A."/>
            <person name="Lucas S."/>
            <person name="Lapidus A."/>
            <person name="Barry K."/>
            <person name="Detter J.C."/>
            <person name="Glavina del Rio T."/>
            <person name="Hammon N."/>
            <person name="Israni S."/>
            <person name="Dalin E."/>
            <person name="Tice H."/>
            <person name="Pitluck S."/>
            <person name="Thompson L.S."/>
            <person name="Brettin T."/>
            <person name="Bruce D."/>
            <person name="Han C."/>
            <person name="Tapia R."/>
            <person name="Gilna P."/>
            <person name="Schmutz J."/>
            <person name="Larimer F."/>
            <person name="Land M."/>
            <person name="Hauser L."/>
            <person name="Kyrpides N."/>
            <person name="Mikhailova N."/>
            <person name="Janssen P.H."/>
            <person name="Kuske C.R."/>
            <person name="Richardson P."/>
        </authorList>
    </citation>
    <scope>NUCLEOTIDE SEQUENCE</scope>
    <source>
        <strain evidence="6">Ellin6076</strain>
    </source>
</reference>
<protein>
    <recommendedName>
        <fullName evidence="3">Flagellin</fullName>
    </recommendedName>
</protein>
<dbReference type="PANTHER" id="PTHR42792">
    <property type="entry name" value="FLAGELLIN"/>
    <property type="match status" value="1"/>
</dbReference>
<evidence type="ECO:0000313" key="6">
    <source>
        <dbReference type="EMBL" id="ABJ81341.1"/>
    </source>
</evidence>
<dbReference type="eggNOG" id="COG1344">
    <property type="taxonomic scope" value="Bacteria"/>
</dbReference>